<dbReference type="Pfam" id="PF14749">
    <property type="entry name" value="Acyl-CoA_ox_N"/>
    <property type="match status" value="1"/>
</dbReference>
<dbReference type="InterPro" id="IPR002655">
    <property type="entry name" value="Acyl-CoA_oxidase_C"/>
</dbReference>
<feature type="domain" description="Acyl-coenzyme A oxidase N-terminal" evidence="16">
    <location>
        <begin position="74"/>
        <end position="192"/>
    </location>
</feature>
<evidence type="ECO:0000313" key="19">
    <source>
        <dbReference type="Proteomes" id="UP000245783"/>
    </source>
</evidence>
<dbReference type="OrthoDB" id="538336at2759"/>
<feature type="domain" description="Acyl-CoA oxidase C-terminal" evidence="15">
    <location>
        <begin position="547"/>
        <end position="736"/>
    </location>
</feature>
<dbReference type="InterPro" id="IPR046373">
    <property type="entry name" value="Acyl-CoA_Oxase/DH_mid-dom_sf"/>
</dbReference>
<evidence type="ECO:0000256" key="1">
    <source>
        <dbReference type="ARBA" id="ARBA00001201"/>
    </source>
</evidence>
<keyword evidence="6 11" id="KW-0274">FAD</keyword>
<dbReference type="SUPFAM" id="SSF47203">
    <property type="entry name" value="Acyl-CoA dehydrogenase C-terminal domain-like"/>
    <property type="match status" value="2"/>
</dbReference>
<dbReference type="RefSeq" id="XP_025366221.1">
    <property type="nucleotide sequence ID" value="XM_025517404.1"/>
</dbReference>
<feature type="active site" description="Proton acceptor" evidence="12">
    <location>
        <position position="479"/>
    </location>
</feature>
<evidence type="ECO:0000256" key="9">
    <source>
        <dbReference type="ARBA" id="ARBA00023098"/>
    </source>
</evidence>
<evidence type="ECO:0000256" key="13">
    <source>
        <dbReference type="PIRSR" id="PIRSR000168-2"/>
    </source>
</evidence>
<dbReference type="Proteomes" id="UP000245783">
    <property type="component" value="Unassembled WGS sequence"/>
</dbReference>
<dbReference type="InterPro" id="IPR037069">
    <property type="entry name" value="AcylCoA_DH/ox_N_sf"/>
</dbReference>
<dbReference type="InterPro" id="IPR036250">
    <property type="entry name" value="AcylCo_DH-like_C"/>
</dbReference>
<dbReference type="InterPro" id="IPR012258">
    <property type="entry name" value="Acyl-CoA_oxidase"/>
</dbReference>
<evidence type="ECO:0000259" key="16">
    <source>
        <dbReference type="Pfam" id="PF14749"/>
    </source>
</evidence>
<dbReference type="Gene3D" id="1.20.140.10">
    <property type="entry name" value="Butyryl-CoA Dehydrogenase, subunit A, domain 3"/>
    <property type="match status" value="2"/>
</dbReference>
<dbReference type="InterPro" id="IPR009100">
    <property type="entry name" value="AcylCoA_DH/oxidase_NM_dom_sf"/>
</dbReference>
<dbReference type="Gene3D" id="1.10.540.10">
    <property type="entry name" value="Acyl-CoA dehydrogenase/oxidase, N-terminal domain"/>
    <property type="match status" value="1"/>
</dbReference>
<feature type="domain" description="Acyl-CoA oxidase C-alpha1" evidence="17">
    <location>
        <begin position="337"/>
        <end position="494"/>
    </location>
</feature>
<evidence type="ECO:0000256" key="7">
    <source>
        <dbReference type="ARBA" id="ARBA00022832"/>
    </source>
</evidence>
<protein>
    <recommendedName>
        <fullName evidence="11">Acyl-coenzyme A oxidase</fullName>
    </recommendedName>
</protein>
<dbReference type="Pfam" id="PF22924">
    <property type="entry name" value="ACOX_C_alpha1"/>
    <property type="match status" value="1"/>
</dbReference>
<name>A0A316VSA1_9BASI</name>
<feature type="region of interest" description="Disordered" evidence="14">
    <location>
        <begin position="748"/>
        <end position="782"/>
    </location>
</feature>
<evidence type="ECO:0000259" key="17">
    <source>
        <dbReference type="Pfam" id="PF22924"/>
    </source>
</evidence>
<dbReference type="PANTHER" id="PTHR10909:SF250">
    <property type="entry name" value="PEROXISOMAL ACYL-COENZYME A OXIDASE 1"/>
    <property type="match status" value="1"/>
</dbReference>
<dbReference type="GO" id="GO:0005777">
    <property type="term" value="C:peroxisome"/>
    <property type="evidence" value="ECO:0007669"/>
    <property type="project" value="UniProtKB-SubCell"/>
</dbReference>
<dbReference type="STRING" id="1522189.A0A316VSA1"/>
<sequence length="782" mass="85456">MAFFRTLAGHRAVCDLADELQRSPFQAEHLASPVSVSLHASNGQSGQWQSECTSKDLSLSRLESSRSIGADLTPLTSLLYQGAPLRRRVEMLRAVLESDDLFGRNGPYRRSEGPFLDRDESYRAALLKIRRLWELRKKHAWSEADMVIVHELVDEPLPLYIHTCLFIPTLQHSCNLSQKQRWLQAALDWRIIGAYAQTELGHGSNVRGGIETTATYSAKHDGFILHTPTITSRKWWPGGLAQSVTHALVYARLVVGGADYGPSAFMLQIRSTRTGHDLAGITTGNIGPKVGFHPIDNGWMTLDNVVVPRDHLLSASYAVHQAGQLNKTPNANPVLSYRTMLGARFGIIHLGGRVLAKASTIGIRFATLRRQFKHVSKPVENQIISYSSLQWRLLVPLAASYVFHLSSLDLLTSLVTSDFDDVATLKDAHATASALKVFVTGFASAGLEEIRRSLGGHGYSKAAGIPDLSASFLQMVTVEGDNYIISQQASRRLMAILEAVIEGTLSTSRLPEQYAYLDGAAAASVVSQENNIGVHSAADFASPAMQQRFLALAALNAALQTREALRAERASGKSAEEAWDACLIFSDTAVLAYAILSIHSRFQRVMERIQISHAPTGSLPPKIVELLVALRDLFFVAVCTTAPSPLSGMPTPLILALQHRGKKTDATRFDTATTTRALEELRRKRLELLAPHALALAEAWGFSDWELGAPVAPENGDLYGSLVSWAARDPMNSRHAQTNRRAWVDILGPLANHPSGQGQAPSPIAGRPERRPPSASLLPHKL</sequence>
<dbReference type="GO" id="GO:0003997">
    <property type="term" value="F:acyl-CoA oxidase activity"/>
    <property type="evidence" value="ECO:0007669"/>
    <property type="project" value="UniProtKB-EC"/>
</dbReference>
<evidence type="ECO:0000256" key="8">
    <source>
        <dbReference type="ARBA" id="ARBA00023002"/>
    </source>
</evidence>
<comment type="cofactor">
    <cofactor evidence="2">
        <name>FAD</name>
        <dbReference type="ChEBI" id="CHEBI:57692"/>
    </cofactor>
</comment>
<dbReference type="FunFam" id="2.40.110.10:FF:000050">
    <property type="entry name" value="Acyl-coenzyme A oxidase"/>
    <property type="match status" value="1"/>
</dbReference>
<dbReference type="GO" id="GO:0033540">
    <property type="term" value="P:fatty acid beta-oxidation using acyl-CoA oxidase"/>
    <property type="evidence" value="ECO:0007669"/>
    <property type="project" value="UniProtKB-UniPathway"/>
</dbReference>
<organism evidence="18 19">
    <name type="scientific">Ceraceosorus guamensis</name>
    <dbReference type="NCBI Taxonomy" id="1522189"/>
    <lineage>
        <taxon>Eukaryota</taxon>
        <taxon>Fungi</taxon>
        <taxon>Dikarya</taxon>
        <taxon>Basidiomycota</taxon>
        <taxon>Ustilaginomycotina</taxon>
        <taxon>Exobasidiomycetes</taxon>
        <taxon>Ceraceosorales</taxon>
        <taxon>Ceraceosoraceae</taxon>
        <taxon>Ceraceosorus</taxon>
    </lineage>
</organism>
<proteinExistence type="inferred from homology"/>
<keyword evidence="8" id="KW-0560">Oxidoreductase</keyword>
<evidence type="ECO:0000256" key="2">
    <source>
        <dbReference type="ARBA" id="ARBA00001974"/>
    </source>
</evidence>
<dbReference type="GO" id="GO:0071949">
    <property type="term" value="F:FAD binding"/>
    <property type="evidence" value="ECO:0007669"/>
    <property type="project" value="InterPro"/>
</dbReference>
<evidence type="ECO:0000313" key="18">
    <source>
        <dbReference type="EMBL" id="PWN39061.1"/>
    </source>
</evidence>
<feature type="binding site" evidence="13">
    <location>
        <position position="238"/>
    </location>
    <ligand>
        <name>FAD</name>
        <dbReference type="ChEBI" id="CHEBI:57692"/>
    </ligand>
</feature>
<dbReference type="GO" id="GO:0005504">
    <property type="term" value="F:fatty acid binding"/>
    <property type="evidence" value="ECO:0007669"/>
    <property type="project" value="TreeGrafter"/>
</dbReference>
<dbReference type="GeneID" id="37039274"/>
<keyword evidence="9" id="KW-0443">Lipid metabolism</keyword>
<keyword evidence="5 11" id="KW-0285">Flavoprotein</keyword>
<evidence type="ECO:0000256" key="11">
    <source>
        <dbReference type="PIRNR" id="PIRNR000168"/>
    </source>
</evidence>
<accession>A0A316VSA1</accession>
<gene>
    <name evidence="18" type="ORF">IE81DRAFT_51052</name>
</gene>
<dbReference type="InterPro" id="IPR055060">
    <property type="entry name" value="ACOX_C_alpha1"/>
</dbReference>
<dbReference type="PANTHER" id="PTHR10909">
    <property type="entry name" value="ELECTRON TRANSPORT OXIDOREDUCTASE"/>
    <property type="match status" value="1"/>
</dbReference>
<dbReference type="AlphaFoldDB" id="A0A316VSA1"/>
<dbReference type="SUPFAM" id="SSF56645">
    <property type="entry name" value="Acyl-CoA dehydrogenase NM domain-like"/>
    <property type="match status" value="1"/>
</dbReference>
<keyword evidence="7" id="KW-0276">Fatty acid metabolism</keyword>
<feature type="binding site" evidence="13">
    <location>
        <position position="198"/>
    </location>
    <ligand>
        <name>FAD</name>
        <dbReference type="ChEBI" id="CHEBI:57692"/>
    </ligand>
</feature>
<comment type="similarity">
    <text evidence="4 11">Belongs to the acyl-CoA oxidase family.</text>
</comment>
<evidence type="ECO:0000256" key="12">
    <source>
        <dbReference type="PIRSR" id="PIRSR000168-1"/>
    </source>
</evidence>
<keyword evidence="19" id="KW-1185">Reference proteome</keyword>
<dbReference type="EMBL" id="KZ819499">
    <property type="protein sequence ID" value="PWN39061.1"/>
    <property type="molecule type" value="Genomic_DNA"/>
</dbReference>
<evidence type="ECO:0000259" key="15">
    <source>
        <dbReference type="Pfam" id="PF01756"/>
    </source>
</evidence>
<comment type="subcellular location">
    <subcellularLocation>
        <location evidence="3">Peroxisome</location>
    </subcellularLocation>
</comment>
<reference evidence="18 19" key="1">
    <citation type="journal article" date="2018" name="Mol. Biol. Evol.">
        <title>Broad Genomic Sampling Reveals a Smut Pathogenic Ancestry of the Fungal Clade Ustilaginomycotina.</title>
        <authorList>
            <person name="Kijpornyongpan T."/>
            <person name="Mondo S.J."/>
            <person name="Barry K."/>
            <person name="Sandor L."/>
            <person name="Lee J."/>
            <person name="Lipzen A."/>
            <person name="Pangilinan J."/>
            <person name="LaButti K."/>
            <person name="Hainaut M."/>
            <person name="Henrissat B."/>
            <person name="Grigoriev I.V."/>
            <person name="Spatafora J.W."/>
            <person name="Aime M.C."/>
        </authorList>
    </citation>
    <scope>NUCLEOTIDE SEQUENCE [LARGE SCALE GENOMIC DNA]</scope>
    <source>
        <strain evidence="18 19">MCA 4658</strain>
    </source>
</reference>
<dbReference type="InParanoid" id="A0A316VSA1"/>
<evidence type="ECO:0000256" key="3">
    <source>
        <dbReference type="ARBA" id="ARBA00004275"/>
    </source>
</evidence>
<keyword evidence="10" id="KW-0576">Peroxisome</keyword>
<dbReference type="Pfam" id="PF01756">
    <property type="entry name" value="ACOX"/>
    <property type="match status" value="1"/>
</dbReference>
<evidence type="ECO:0000256" key="5">
    <source>
        <dbReference type="ARBA" id="ARBA00022630"/>
    </source>
</evidence>
<dbReference type="UniPathway" id="UPA00661"/>
<evidence type="ECO:0000256" key="6">
    <source>
        <dbReference type="ARBA" id="ARBA00022827"/>
    </source>
</evidence>
<dbReference type="GO" id="GO:0055088">
    <property type="term" value="P:lipid homeostasis"/>
    <property type="evidence" value="ECO:0007669"/>
    <property type="project" value="TreeGrafter"/>
</dbReference>
<evidence type="ECO:0000256" key="4">
    <source>
        <dbReference type="ARBA" id="ARBA00006288"/>
    </source>
</evidence>
<evidence type="ECO:0000256" key="14">
    <source>
        <dbReference type="SAM" id="MobiDB-lite"/>
    </source>
</evidence>
<comment type="catalytic activity">
    <reaction evidence="1">
        <text>a 2,3-saturated acyl-CoA + O2 = a (2E)-enoyl-CoA + H2O2</text>
        <dbReference type="Rhea" id="RHEA:38959"/>
        <dbReference type="ChEBI" id="CHEBI:15379"/>
        <dbReference type="ChEBI" id="CHEBI:16240"/>
        <dbReference type="ChEBI" id="CHEBI:58856"/>
        <dbReference type="ChEBI" id="CHEBI:65111"/>
        <dbReference type="EC" id="1.3.3.6"/>
    </reaction>
</comment>
<dbReference type="Gene3D" id="2.40.110.10">
    <property type="entry name" value="Butyryl-CoA Dehydrogenase, subunit A, domain 2"/>
    <property type="match status" value="1"/>
</dbReference>
<evidence type="ECO:0000256" key="10">
    <source>
        <dbReference type="ARBA" id="ARBA00023140"/>
    </source>
</evidence>
<dbReference type="PIRSF" id="PIRSF000168">
    <property type="entry name" value="Acyl-CoA_oxidase"/>
    <property type="match status" value="1"/>
</dbReference>
<dbReference type="InterPro" id="IPR029320">
    <property type="entry name" value="Acyl-CoA_ox_N"/>
</dbReference>